<comment type="subcellular location">
    <subcellularLocation>
        <location evidence="1">Cytoplasm</location>
    </subcellularLocation>
</comment>
<feature type="modified residue" description="4-aspartylphosphate" evidence="8">
    <location>
        <position position="53"/>
    </location>
</feature>
<keyword evidence="7" id="KW-0804">Transcription</keyword>
<dbReference type="FunFam" id="3.40.50.2300:FF:000021">
    <property type="entry name" value="Two-component system response regulator KdpE"/>
    <property type="match status" value="1"/>
</dbReference>
<dbReference type="InterPro" id="IPR001867">
    <property type="entry name" value="OmpR/PhoB-type_DNA-bd"/>
</dbReference>
<name>A0A0F5FIB3_9HYPH</name>
<keyword evidence="13" id="KW-1185">Reference proteome</keyword>
<dbReference type="SUPFAM" id="SSF52172">
    <property type="entry name" value="CheY-like"/>
    <property type="match status" value="1"/>
</dbReference>
<evidence type="ECO:0000256" key="5">
    <source>
        <dbReference type="ARBA" id="ARBA00023015"/>
    </source>
</evidence>
<dbReference type="GO" id="GO:0032993">
    <property type="term" value="C:protein-DNA complex"/>
    <property type="evidence" value="ECO:0007669"/>
    <property type="project" value="TreeGrafter"/>
</dbReference>
<evidence type="ECO:0000256" key="8">
    <source>
        <dbReference type="PROSITE-ProRule" id="PRU00169"/>
    </source>
</evidence>
<dbReference type="AlphaFoldDB" id="A0A0F5FIB3"/>
<dbReference type="Gene3D" id="3.40.50.2300">
    <property type="match status" value="1"/>
</dbReference>
<evidence type="ECO:0000256" key="6">
    <source>
        <dbReference type="ARBA" id="ARBA00023125"/>
    </source>
</evidence>
<dbReference type="PATRIC" id="fig|429727.3.peg.126"/>
<evidence type="ECO:0000256" key="9">
    <source>
        <dbReference type="PROSITE-ProRule" id="PRU01091"/>
    </source>
</evidence>
<dbReference type="GO" id="GO:0005829">
    <property type="term" value="C:cytosol"/>
    <property type="evidence" value="ECO:0007669"/>
    <property type="project" value="TreeGrafter"/>
</dbReference>
<dbReference type="PANTHER" id="PTHR48111:SF50">
    <property type="entry name" value="KDP OPERON TRANSCRIPTIONAL REGULATORY PROTEIN KDPE"/>
    <property type="match status" value="1"/>
</dbReference>
<comment type="caution">
    <text evidence="12">The sequence shown here is derived from an EMBL/GenBank/DDBJ whole genome shotgun (WGS) entry which is preliminary data.</text>
</comment>
<evidence type="ECO:0000313" key="12">
    <source>
        <dbReference type="EMBL" id="KKB08624.1"/>
    </source>
</evidence>
<dbReference type="RefSeq" id="WP_046103312.1">
    <property type="nucleotide sequence ID" value="NZ_JZEY01000054.1"/>
</dbReference>
<proteinExistence type="predicted"/>
<keyword evidence="5" id="KW-0805">Transcription regulation</keyword>
<dbReference type="InterPro" id="IPR039420">
    <property type="entry name" value="WalR-like"/>
</dbReference>
<evidence type="ECO:0000256" key="4">
    <source>
        <dbReference type="ARBA" id="ARBA00023012"/>
    </source>
</evidence>
<keyword evidence="2" id="KW-0963">Cytoplasm</keyword>
<dbReference type="Gene3D" id="1.10.10.10">
    <property type="entry name" value="Winged helix-like DNA-binding domain superfamily/Winged helix DNA-binding domain"/>
    <property type="match status" value="1"/>
</dbReference>
<evidence type="ECO:0000256" key="3">
    <source>
        <dbReference type="ARBA" id="ARBA00022553"/>
    </source>
</evidence>
<dbReference type="InterPro" id="IPR036388">
    <property type="entry name" value="WH-like_DNA-bd_sf"/>
</dbReference>
<dbReference type="CDD" id="cd00383">
    <property type="entry name" value="trans_reg_C"/>
    <property type="match status" value="1"/>
</dbReference>
<dbReference type="PROSITE" id="PS50110">
    <property type="entry name" value="RESPONSE_REGULATORY"/>
    <property type="match status" value="1"/>
</dbReference>
<dbReference type="InterPro" id="IPR001789">
    <property type="entry name" value="Sig_transdc_resp-reg_receiver"/>
</dbReference>
<gene>
    <name evidence="12" type="ORF">VE26_00555</name>
</gene>
<dbReference type="PROSITE" id="PS51755">
    <property type="entry name" value="OMPR_PHOB"/>
    <property type="match status" value="1"/>
</dbReference>
<dbReference type="GO" id="GO:0000987">
    <property type="term" value="F:cis-regulatory region sequence-specific DNA binding"/>
    <property type="evidence" value="ECO:0007669"/>
    <property type="project" value="UniProtKB-ARBA"/>
</dbReference>
<dbReference type="InterPro" id="IPR011006">
    <property type="entry name" value="CheY-like_superfamily"/>
</dbReference>
<dbReference type="Pfam" id="PF00072">
    <property type="entry name" value="Response_reg"/>
    <property type="match status" value="1"/>
</dbReference>
<dbReference type="GO" id="GO:0042802">
    <property type="term" value="F:identical protein binding"/>
    <property type="evidence" value="ECO:0007669"/>
    <property type="project" value="UniProtKB-ARBA"/>
</dbReference>
<evidence type="ECO:0000256" key="1">
    <source>
        <dbReference type="ARBA" id="ARBA00004496"/>
    </source>
</evidence>
<keyword evidence="3 8" id="KW-0597">Phosphoprotein</keyword>
<dbReference type="OrthoDB" id="9802426at2"/>
<reference evidence="12 13" key="1">
    <citation type="submission" date="2015-03" db="EMBL/GenBank/DDBJ databases">
        <authorList>
            <person name="Hassan Y."/>
            <person name="Lepp D."/>
            <person name="Li X.-Z."/>
            <person name="Zhou T."/>
        </authorList>
    </citation>
    <scope>NUCLEOTIDE SEQUENCE [LARGE SCALE GENOMIC DNA]</scope>
    <source>
        <strain evidence="12 13">IPL18</strain>
    </source>
</reference>
<feature type="domain" description="Response regulatory" evidence="10">
    <location>
        <begin position="4"/>
        <end position="117"/>
    </location>
</feature>
<dbReference type="CDD" id="cd17620">
    <property type="entry name" value="REC_OmpR_KdpE-like"/>
    <property type="match status" value="1"/>
</dbReference>
<evidence type="ECO:0000256" key="7">
    <source>
        <dbReference type="ARBA" id="ARBA00023163"/>
    </source>
</evidence>
<evidence type="ECO:0000259" key="11">
    <source>
        <dbReference type="PROSITE" id="PS51755"/>
    </source>
</evidence>
<keyword evidence="6 9" id="KW-0238">DNA-binding</keyword>
<evidence type="ECO:0000313" key="13">
    <source>
        <dbReference type="Proteomes" id="UP000033649"/>
    </source>
</evidence>
<dbReference type="Gene3D" id="6.10.250.690">
    <property type="match status" value="1"/>
</dbReference>
<evidence type="ECO:0000259" key="10">
    <source>
        <dbReference type="PROSITE" id="PS50110"/>
    </source>
</evidence>
<protein>
    <submittedName>
        <fullName evidence="12">Transcriptional regulator</fullName>
    </submittedName>
</protein>
<accession>A0A0F5FIB3</accession>
<dbReference type="Pfam" id="PF00486">
    <property type="entry name" value="Trans_reg_C"/>
    <property type="match status" value="1"/>
</dbReference>
<dbReference type="PANTHER" id="PTHR48111">
    <property type="entry name" value="REGULATOR OF RPOS"/>
    <property type="match status" value="1"/>
</dbReference>
<dbReference type="SMART" id="SM00448">
    <property type="entry name" value="REC"/>
    <property type="match status" value="1"/>
</dbReference>
<feature type="DNA-binding region" description="OmpR/PhoB-type" evidence="9">
    <location>
        <begin position="127"/>
        <end position="224"/>
    </location>
</feature>
<dbReference type="EMBL" id="JZEY01000054">
    <property type="protein sequence ID" value="KKB08624.1"/>
    <property type="molecule type" value="Genomic_DNA"/>
</dbReference>
<dbReference type="SMART" id="SM00862">
    <property type="entry name" value="Trans_reg_C"/>
    <property type="match status" value="1"/>
</dbReference>
<dbReference type="Proteomes" id="UP000033649">
    <property type="component" value="Unassembled WGS sequence"/>
</dbReference>
<keyword evidence="4" id="KW-0902">Two-component regulatory system</keyword>
<dbReference type="GO" id="GO:0000156">
    <property type="term" value="F:phosphorelay response regulator activity"/>
    <property type="evidence" value="ECO:0007669"/>
    <property type="project" value="TreeGrafter"/>
</dbReference>
<dbReference type="GO" id="GO:0045893">
    <property type="term" value="P:positive regulation of DNA-templated transcription"/>
    <property type="evidence" value="ECO:0007669"/>
    <property type="project" value="UniProtKB-ARBA"/>
</dbReference>
<feature type="domain" description="OmpR/PhoB-type" evidence="11">
    <location>
        <begin position="127"/>
        <end position="224"/>
    </location>
</feature>
<dbReference type="STRING" id="429727.VE26_00555"/>
<organism evidence="12 13">
    <name type="scientific">Devosia chinhatensis</name>
    <dbReference type="NCBI Taxonomy" id="429727"/>
    <lineage>
        <taxon>Bacteria</taxon>
        <taxon>Pseudomonadati</taxon>
        <taxon>Pseudomonadota</taxon>
        <taxon>Alphaproteobacteria</taxon>
        <taxon>Hyphomicrobiales</taxon>
        <taxon>Devosiaceae</taxon>
        <taxon>Devosia</taxon>
    </lineage>
</organism>
<evidence type="ECO:0000256" key="2">
    <source>
        <dbReference type="ARBA" id="ARBA00022490"/>
    </source>
</evidence>
<sequence>MKPRILVVDDEPQIQRFLRPALEASDFAVETAETAAMAKRLAATRAPALIVLDLGLPDGDGKEVIETVRAFSKVPIIVLSARDQEIEKIAALDAGADDYIEKPFGIGELLARIRVALRHAEPDAPLAGPQSFGTIVLDRDRRMVTRGTEAIHLTPKEYDLLVLLADNAGRVVTHATALQRLWGPAHKDDAQYLRVLIGQLRSKIDTDASSLIINEAGVGYRLSNL</sequence>